<evidence type="ECO:0000313" key="2">
    <source>
        <dbReference type="Proteomes" id="UP001168821"/>
    </source>
</evidence>
<reference evidence="1" key="1">
    <citation type="journal article" date="2023" name="G3 (Bethesda)">
        <title>Whole genome assemblies of Zophobas morio and Tenebrio molitor.</title>
        <authorList>
            <person name="Kaur S."/>
            <person name="Stinson S.A."/>
            <person name="diCenzo G.C."/>
        </authorList>
    </citation>
    <scope>NUCLEOTIDE SEQUENCE</scope>
    <source>
        <strain evidence="1">QUZm001</strain>
    </source>
</reference>
<sequence length="110" mass="12097">MAQESPRHTKVMYAVAPLDFRNANGIIIPSHDCRENPFSFQTPFTTSHIFSFTSSVPSIHASLRTPSPPGAFPLFSLPICLSISSFVISEPLHISSVVVIPLFILQHFSS</sequence>
<organism evidence="1 2">
    <name type="scientific">Zophobas morio</name>
    <dbReference type="NCBI Taxonomy" id="2755281"/>
    <lineage>
        <taxon>Eukaryota</taxon>
        <taxon>Metazoa</taxon>
        <taxon>Ecdysozoa</taxon>
        <taxon>Arthropoda</taxon>
        <taxon>Hexapoda</taxon>
        <taxon>Insecta</taxon>
        <taxon>Pterygota</taxon>
        <taxon>Neoptera</taxon>
        <taxon>Endopterygota</taxon>
        <taxon>Coleoptera</taxon>
        <taxon>Polyphaga</taxon>
        <taxon>Cucujiformia</taxon>
        <taxon>Tenebrionidae</taxon>
        <taxon>Zophobas</taxon>
    </lineage>
</organism>
<name>A0AA38JAW7_9CUCU</name>
<dbReference type="EMBL" id="JALNTZ010000001">
    <property type="protein sequence ID" value="KAJ3666794.1"/>
    <property type="molecule type" value="Genomic_DNA"/>
</dbReference>
<keyword evidence="2" id="KW-1185">Reference proteome</keyword>
<protein>
    <submittedName>
        <fullName evidence="1">Uncharacterized protein</fullName>
    </submittedName>
</protein>
<evidence type="ECO:0000313" key="1">
    <source>
        <dbReference type="EMBL" id="KAJ3666794.1"/>
    </source>
</evidence>
<dbReference type="Proteomes" id="UP001168821">
    <property type="component" value="Unassembled WGS sequence"/>
</dbReference>
<proteinExistence type="predicted"/>
<accession>A0AA38JAW7</accession>
<dbReference type="AlphaFoldDB" id="A0AA38JAW7"/>
<comment type="caution">
    <text evidence="1">The sequence shown here is derived from an EMBL/GenBank/DDBJ whole genome shotgun (WGS) entry which is preliminary data.</text>
</comment>
<gene>
    <name evidence="1" type="ORF">Zmor_002225</name>
</gene>